<comment type="caution">
    <text evidence="3">The sequence shown here is derived from an EMBL/GenBank/DDBJ whole genome shotgun (WGS) entry which is preliminary data.</text>
</comment>
<proteinExistence type="predicted"/>
<evidence type="ECO:0000313" key="3">
    <source>
        <dbReference type="EMBL" id="KAJ1131984.1"/>
    </source>
</evidence>
<dbReference type="AlphaFoldDB" id="A0AAV7PVL3"/>
<evidence type="ECO:0000313" key="4">
    <source>
        <dbReference type="Proteomes" id="UP001066276"/>
    </source>
</evidence>
<feature type="compositionally biased region" description="Basic and acidic residues" evidence="1">
    <location>
        <begin position="50"/>
        <end position="63"/>
    </location>
</feature>
<feature type="signal peptide" evidence="2">
    <location>
        <begin position="1"/>
        <end position="42"/>
    </location>
</feature>
<dbReference type="Proteomes" id="UP001066276">
    <property type="component" value="Chromosome 7"/>
</dbReference>
<gene>
    <name evidence="3" type="ORF">NDU88_010314</name>
</gene>
<evidence type="ECO:0000256" key="2">
    <source>
        <dbReference type="SAM" id="SignalP"/>
    </source>
</evidence>
<feature type="region of interest" description="Disordered" evidence="1">
    <location>
        <begin position="43"/>
        <end position="63"/>
    </location>
</feature>
<organism evidence="3 4">
    <name type="scientific">Pleurodeles waltl</name>
    <name type="common">Iberian ribbed newt</name>
    <dbReference type="NCBI Taxonomy" id="8319"/>
    <lineage>
        <taxon>Eukaryota</taxon>
        <taxon>Metazoa</taxon>
        <taxon>Chordata</taxon>
        <taxon>Craniata</taxon>
        <taxon>Vertebrata</taxon>
        <taxon>Euteleostomi</taxon>
        <taxon>Amphibia</taxon>
        <taxon>Batrachia</taxon>
        <taxon>Caudata</taxon>
        <taxon>Salamandroidea</taxon>
        <taxon>Salamandridae</taxon>
        <taxon>Pleurodelinae</taxon>
        <taxon>Pleurodeles</taxon>
    </lineage>
</organism>
<accession>A0AAV7PVL3</accession>
<sequence length="150" mass="15655">MGRAWPGRRARWPTPSEAPPGLGLKLRLLLILWTAAAGAGLAVPPRGPRRQAEHRGGGRERRCGRAPCGRAWCCPLPLARFCGEGRSGTVAAPGNCAQPGARVYARAGRAAALAASVPWLPRTHWSFCGPALVKAFLFGPCGPSATPAAC</sequence>
<keyword evidence="2" id="KW-0732">Signal</keyword>
<dbReference type="EMBL" id="JANPWB010000011">
    <property type="protein sequence ID" value="KAJ1131984.1"/>
    <property type="molecule type" value="Genomic_DNA"/>
</dbReference>
<protein>
    <submittedName>
        <fullName evidence="3">Uncharacterized protein</fullName>
    </submittedName>
</protein>
<evidence type="ECO:0000256" key="1">
    <source>
        <dbReference type="SAM" id="MobiDB-lite"/>
    </source>
</evidence>
<keyword evidence="4" id="KW-1185">Reference proteome</keyword>
<feature type="chain" id="PRO_5043451287" evidence="2">
    <location>
        <begin position="43"/>
        <end position="150"/>
    </location>
</feature>
<name>A0AAV7PVL3_PLEWA</name>
<reference evidence="3" key="1">
    <citation type="journal article" date="2022" name="bioRxiv">
        <title>Sequencing and chromosome-scale assembly of the giantPleurodeles waltlgenome.</title>
        <authorList>
            <person name="Brown T."/>
            <person name="Elewa A."/>
            <person name="Iarovenko S."/>
            <person name="Subramanian E."/>
            <person name="Araus A.J."/>
            <person name="Petzold A."/>
            <person name="Susuki M."/>
            <person name="Suzuki K.-i.T."/>
            <person name="Hayashi T."/>
            <person name="Toyoda A."/>
            <person name="Oliveira C."/>
            <person name="Osipova E."/>
            <person name="Leigh N.D."/>
            <person name="Simon A."/>
            <person name="Yun M.H."/>
        </authorList>
    </citation>
    <scope>NUCLEOTIDE SEQUENCE</scope>
    <source>
        <strain evidence="3">20211129_DDA</strain>
        <tissue evidence="3">Liver</tissue>
    </source>
</reference>